<protein>
    <submittedName>
        <fullName evidence="2">Uncharacterized protein</fullName>
    </submittedName>
</protein>
<proteinExistence type="predicted"/>
<feature type="compositionally biased region" description="Acidic residues" evidence="1">
    <location>
        <begin position="28"/>
        <end position="40"/>
    </location>
</feature>
<gene>
    <name evidence="2" type="ORF">E5139_13640</name>
</gene>
<dbReference type="GeneID" id="42180002"/>
<organism evidence="2 3">
    <name type="scientific">Halomicrobium mukohataei</name>
    <dbReference type="NCBI Taxonomy" id="57705"/>
    <lineage>
        <taxon>Archaea</taxon>
        <taxon>Methanobacteriati</taxon>
        <taxon>Methanobacteriota</taxon>
        <taxon>Stenosarchaea group</taxon>
        <taxon>Halobacteria</taxon>
        <taxon>Halobacteriales</taxon>
        <taxon>Haloarculaceae</taxon>
        <taxon>Halomicrobium</taxon>
    </lineage>
</organism>
<evidence type="ECO:0000313" key="2">
    <source>
        <dbReference type="EMBL" id="QCD66634.1"/>
    </source>
</evidence>
<dbReference type="KEGG" id="halz:E5139_13640"/>
<reference evidence="2 3" key="2">
    <citation type="submission" date="2019-04" db="EMBL/GenBank/DDBJ databases">
        <authorList>
            <person name="Yang S."/>
            <person name="Wei W."/>
        </authorList>
    </citation>
    <scope>NUCLEOTIDE SEQUENCE [LARGE SCALE GENOMIC DNA]</scope>
    <source>
        <strain evidence="3">ZP60</strain>
    </source>
</reference>
<dbReference type="Proteomes" id="UP000297053">
    <property type="component" value="Chromosome"/>
</dbReference>
<evidence type="ECO:0000313" key="3">
    <source>
        <dbReference type="Proteomes" id="UP000297053"/>
    </source>
</evidence>
<name>A0A4D6KEZ3_9EURY</name>
<sequence>MAEFTFLELHLDEATITNNAPYSGADQSDPDDETADDDPDDGRSLGRLLAFALAVAAVATVIGRALSGSGESGAAVDDLV</sequence>
<feature type="region of interest" description="Disordered" evidence="1">
    <location>
        <begin position="17"/>
        <end position="42"/>
    </location>
</feature>
<evidence type="ECO:0000256" key="1">
    <source>
        <dbReference type="SAM" id="MobiDB-lite"/>
    </source>
</evidence>
<dbReference type="EMBL" id="CP039375">
    <property type="protein sequence ID" value="QCD66634.1"/>
    <property type="molecule type" value="Genomic_DNA"/>
</dbReference>
<reference evidence="2 3" key="1">
    <citation type="submission" date="2019-04" db="EMBL/GenBank/DDBJ databases">
        <title>Complete genome sequence of Arthrobacter sp. ZXY-2 associated with effective atrazine degradation and salt adaptation.</title>
        <authorList>
            <person name="Zhao X."/>
        </authorList>
    </citation>
    <scope>NUCLEOTIDE SEQUENCE [LARGE SCALE GENOMIC DNA]</scope>
    <source>
        <strain evidence="3">ZP60</strain>
    </source>
</reference>
<dbReference type="AlphaFoldDB" id="A0A4D6KEZ3"/>
<dbReference type="RefSeq" id="WP_015763054.1">
    <property type="nucleotide sequence ID" value="NZ_CP039375.1"/>
</dbReference>
<accession>A0A4D6KEZ3</accession>